<proteinExistence type="predicted"/>
<reference evidence="3" key="1">
    <citation type="journal article" date="2019" name="Int. J. Syst. Evol. Microbiol.">
        <title>The Global Catalogue of Microorganisms (GCM) 10K type strain sequencing project: providing services to taxonomists for standard genome sequencing and annotation.</title>
        <authorList>
            <consortium name="The Broad Institute Genomics Platform"/>
            <consortium name="The Broad Institute Genome Sequencing Center for Infectious Disease"/>
            <person name="Wu L."/>
            <person name="Ma J."/>
        </authorList>
    </citation>
    <scope>NUCLEOTIDE SEQUENCE [LARGE SCALE GENOMIC DNA]</scope>
    <source>
        <strain evidence="3">DT92</strain>
    </source>
</reference>
<dbReference type="EMBL" id="JBHUHY010000003">
    <property type="protein sequence ID" value="MFD2186159.1"/>
    <property type="molecule type" value="Genomic_DNA"/>
</dbReference>
<evidence type="ECO:0000313" key="3">
    <source>
        <dbReference type="Proteomes" id="UP001597344"/>
    </source>
</evidence>
<keyword evidence="1" id="KW-0472">Membrane</keyword>
<sequence>MILRVYCRSCSKPNKISSYASDRVELSKEKGEVINVKCKYCSKTYGYGVNDVNAENGILNLILLIGMVVGTVVIAKFLLQYIDKGGVYSMFLLPVGVSIPGIIYFGWLLEEKKRIRMFNKFRK</sequence>
<keyword evidence="1" id="KW-0812">Transmembrane</keyword>
<feature type="transmembrane region" description="Helical" evidence="1">
    <location>
        <begin position="61"/>
        <end position="82"/>
    </location>
</feature>
<dbReference type="Proteomes" id="UP001597344">
    <property type="component" value="Unassembled WGS sequence"/>
</dbReference>
<protein>
    <recommendedName>
        <fullName evidence="4">DUF983 domain-containing protein</fullName>
    </recommendedName>
</protein>
<evidence type="ECO:0000256" key="1">
    <source>
        <dbReference type="SAM" id="Phobius"/>
    </source>
</evidence>
<comment type="caution">
    <text evidence="2">The sequence shown here is derived from an EMBL/GenBank/DDBJ whole genome shotgun (WGS) entry which is preliminary data.</text>
</comment>
<keyword evidence="1" id="KW-1133">Transmembrane helix</keyword>
<keyword evidence="3" id="KW-1185">Reference proteome</keyword>
<evidence type="ECO:0008006" key="4">
    <source>
        <dbReference type="Google" id="ProtNLM"/>
    </source>
</evidence>
<gene>
    <name evidence="2" type="ORF">ACFSJT_05100</name>
</gene>
<accession>A0ABW5ATC7</accession>
<name>A0ABW5ATC7_9FLAO</name>
<evidence type="ECO:0000313" key="2">
    <source>
        <dbReference type="EMBL" id="MFD2186159.1"/>
    </source>
</evidence>
<feature type="transmembrane region" description="Helical" evidence="1">
    <location>
        <begin position="88"/>
        <end position="109"/>
    </location>
</feature>
<organism evidence="2 3">
    <name type="scientific">Aquimarina celericrescens</name>
    <dbReference type="NCBI Taxonomy" id="1964542"/>
    <lineage>
        <taxon>Bacteria</taxon>
        <taxon>Pseudomonadati</taxon>
        <taxon>Bacteroidota</taxon>
        <taxon>Flavobacteriia</taxon>
        <taxon>Flavobacteriales</taxon>
        <taxon>Flavobacteriaceae</taxon>
        <taxon>Aquimarina</taxon>
    </lineage>
</organism>
<dbReference type="RefSeq" id="WP_378319139.1">
    <property type="nucleotide sequence ID" value="NZ_JBHUHY010000003.1"/>
</dbReference>